<feature type="region of interest" description="Disordered" evidence="2">
    <location>
        <begin position="1"/>
        <end position="314"/>
    </location>
</feature>
<evidence type="ECO:0000256" key="2">
    <source>
        <dbReference type="SAM" id="MobiDB-lite"/>
    </source>
</evidence>
<feature type="compositionally biased region" description="Basic and acidic residues" evidence="2">
    <location>
        <begin position="1"/>
        <end position="10"/>
    </location>
</feature>
<evidence type="ECO:0000313" key="4">
    <source>
        <dbReference type="Proteomes" id="UP000239899"/>
    </source>
</evidence>
<reference evidence="3 4" key="1">
    <citation type="journal article" date="2018" name="Plant J.">
        <title>Genome sequences of Chlorella sorokiniana UTEX 1602 and Micractinium conductrix SAG 241.80: implications to maltose excretion by a green alga.</title>
        <authorList>
            <person name="Arriola M.B."/>
            <person name="Velmurugan N."/>
            <person name="Zhang Y."/>
            <person name="Plunkett M.H."/>
            <person name="Hondzo H."/>
            <person name="Barney B.M."/>
        </authorList>
    </citation>
    <scope>NUCLEOTIDE SEQUENCE [LARGE SCALE GENOMIC DNA]</scope>
    <source>
        <strain evidence="4">UTEX 1602</strain>
    </source>
</reference>
<gene>
    <name evidence="3" type="ORF">C2E21_8941</name>
</gene>
<feature type="compositionally biased region" description="Pro residues" evidence="2">
    <location>
        <begin position="1113"/>
        <end position="1126"/>
    </location>
</feature>
<protein>
    <submittedName>
        <fullName evidence="3">Uncharacterized protein</fullName>
    </submittedName>
</protein>
<dbReference type="STRING" id="3076.A0A2P6TD24"/>
<feature type="compositionally biased region" description="Low complexity" evidence="2">
    <location>
        <begin position="221"/>
        <end position="238"/>
    </location>
</feature>
<dbReference type="AlphaFoldDB" id="A0A2P6TD24"/>
<feature type="region of interest" description="Disordered" evidence="2">
    <location>
        <begin position="496"/>
        <end position="608"/>
    </location>
</feature>
<feature type="region of interest" description="Disordered" evidence="2">
    <location>
        <begin position="792"/>
        <end position="858"/>
    </location>
</feature>
<keyword evidence="4" id="KW-1185">Reference proteome</keyword>
<dbReference type="SUPFAM" id="SSF54928">
    <property type="entry name" value="RNA-binding domain, RBD"/>
    <property type="match status" value="1"/>
</dbReference>
<feature type="compositionally biased region" description="Acidic residues" evidence="2">
    <location>
        <begin position="31"/>
        <end position="40"/>
    </location>
</feature>
<keyword evidence="1" id="KW-0175">Coiled coil</keyword>
<feature type="compositionally biased region" description="Acidic residues" evidence="2">
    <location>
        <begin position="116"/>
        <end position="132"/>
    </location>
</feature>
<feature type="compositionally biased region" description="Low complexity" evidence="2">
    <location>
        <begin position="1127"/>
        <end position="1144"/>
    </location>
</feature>
<proteinExistence type="predicted"/>
<feature type="compositionally biased region" description="Gly residues" evidence="2">
    <location>
        <begin position="871"/>
        <end position="890"/>
    </location>
</feature>
<sequence length="1274" mass="134642">MSYSLRKEEIIQDAASDDGSDGVPALASEGSEYEASDDEGPPPAARASNGASAAARGPAAGGRAAPQTAAAPAAAEAMPALEEDDEDDGPPGLASGDEEGVGSYHSDSEYSASDAESVDSDIEPPALADDDLPQMVSDAEASESDDEPLFSKQAWAQQQRPPAKAATPAAAAAKAGKKGAGKAKKAASPGDDDDDAIPGLLSDAASSAGSSDDEAEVPPLRGQARQAAAAAKPGAPFATGYFGQGAEKKGATPDRSRTTYGGEGAGRREDLRGPRATSTGPARPADQFETAQQQQQQAAAQRARQRKPAPAPAPVVVEKVEAEVAQDEYIREALRLEEEERKALRKKMGLEEDEEAEVEDPVLGPCGYGEQCTKDPEAHAVRTSHANRYEFRCSAGHKLFYHRECWLKATVRWVDLKGQEHEKEGRDFKFNSYKKEHRRSCILPGCGGIVTFIEGPNKYGILNIEEDVSKEQAGKEAEAEELPEWELYTQQERRERRFRFKKGKGKKAADEDEEEEPAPQPPKRGPRPSLDDGTPAAQRERQAPADSAGASAPTAAAAAGEAEEPVNATPALPDDQLLRAFKRESSEDELLGLGKGRKGKDKGKPPAKEVADIVYEDGAGAKKKKGKGVKLVLGAGLSIAEQRRLQHQQAAAGGLEAAEASLRPQRLADSLLEFPDLQEAAQLAKETREEDEERVGRQLYSAALLGELRSHRAEADDLRPDDPHGPSTMFLRSTFAEYGPVKDLRMYEACRAAVVSFRSTASAYKAFVLLSQKTLLHSRLSAIMLRRWPKEQEVEDAAQRKLEEEQRRREEGIWEDEEAAATASLASSAQHEDRPASSASGGRAPLFMEHGRASPAGAASMSITIPGAAQRGGAGAGLGPSGSGGGGAGSMGSSLGNSLKVNAREFVPGSGGFASPGQGVSPPSATAAAAAAAANAAGGLRVAAHEFRPGGPAAAAGAAGAAAAAEDTLLNQFLSGQLIQANTQTLGVYLSQGDEQFGIQTIYMERVGVVSQGQVALLMYNQDTGTLHGVWSAQHKEHANTAQELVAFRRERMLPPLPVAEVQGYLQWQGGAVRLPQKIAAANIKPIMRAFLDLERSQQAIGHAAAAAAAPAAPAPAPAAPAPAPPAAAAQQAQQSQQAQQAQQDGGWWAEQERLRREQEEADAELARQLQEQLLAEDQLAAQRQAEEDARLAAALQTSAPAAPAAAPAAPAAPKHPCVACKERESVHIWIPCGHHGHCQVCLSDDVPKHEKLPRFPACLVCGCKAEYYIRVFN</sequence>
<dbReference type="InterPro" id="IPR052145">
    <property type="entry name" value="Mediator/Homeobox_domain"/>
</dbReference>
<dbReference type="PANTHER" id="PTHR24330">
    <property type="entry name" value="HOMEOBOX PROTEIN BARH-LIKE"/>
    <property type="match status" value="1"/>
</dbReference>
<dbReference type="OrthoDB" id="10646886at2759"/>
<name>A0A2P6TD24_CHLSO</name>
<dbReference type="PANTHER" id="PTHR24330:SF19">
    <property type="entry name" value="MEDIATOR OF RNA POLYMERASE II TRANSCRIPTION SUBUNIT 29"/>
    <property type="match status" value="1"/>
</dbReference>
<feature type="compositionally biased region" description="Low complexity" evidence="2">
    <location>
        <begin position="103"/>
        <end position="115"/>
    </location>
</feature>
<feature type="compositionally biased region" description="Low complexity" evidence="2">
    <location>
        <begin position="197"/>
        <end position="210"/>
    </location>
</feature>
<feature type="coiled-coil region" evidence="1">
    <location>
        <begin position="319"/>
        <end position="354"/>
    </location>
</feature>
<feature type="region of interest" description="Disordered" evidence="2">
    <location>
        <begin position="1112"/>
        <end position="1164"/>
    </location>
</feature>
<comment type="caution">
    <text evidence="3">The sequence shown here is derived from an EMBL/GenBank/DDBJ whole genome shotgun (WGS) entry which is preliminary data.</text>
</comment>
<feature type="region of interest" description="Disordered" evidence="2">
    <location>
        <begin position="871"/>
        <end position="891"/>
    </location>
</feature>
<feature type="compositionally biased region" description="Basic and acidic residues" evidence="2">
    <location>
        <begin position="792"/>
        <end position="812"/>
    </location>
</feature>
<organism evidence="3 4">
    <name type="scientific">Chlorella sorokiniana</name>
    <name type="common">Freshwater green alga</name>
    <dbReference type="NCBI Taxonomy" id="3076"/>
    <lineage>
        <taxon>Eukaryota</taxon>
        <taxon>Viridiplantae</taxon>
        <taxon>Chlorophyta</taxon>
        <taxon>core chlorophytes</taxon>
        <taxon>Trebouxiophyceae</taxon>
        <taxon>Chlorellales</taxon>
        <taxon>Chlorellaceae</taxon>
        <taxon>Chlorella clade</taxon>
        <taxon>Chlorella</taxon>
    </lineage>
</organism>
<dbReference type="Proteomes" id="UP000239899">
    <property type="component" value="Unassembled WGS sequence"/>
</dbReference>
<dbReference type="GO" id="GO:0003676">
    <property type="term" value="F:nucleic acid binding"/>
    <property type="evidence" value="ECO:0007669"/>
    <property type="project" value="InterPro"/>
</dbReference>
<evidence type="ECO:0000256" key="1">
    <source>
        <dbReference type="SAM" id="Coils"/>
    </source>
</evidence>
<feature type="compositionally biased region" description="Low complexity" evidence="2">
    <location>
        <begin position="291"/>
        <end position="302"/>
    </location>
</feature>
<feature type="compositionally biased region" description="Low complexity" evidence="2">
    <location>
        <begin position="161"/>
        <end position="174"/>
    </location>
</feature>
<feature type="compositionally biased region" description="Low complexity" evidence="2">
    <location>
        <begin position="544"/>
        <end position="560"/>
    </location>
</feature>
<accession>A0A2P6TD24</accession>
<feature type="compositionally biased region" description="Low complexity" evidence="2">
    <location>
        <begin position="820"/>
        <end position="829"/>
    </location>
</feature>
<feature type="compositionally biased region" description="Basic and acidic residues" evidence="2">
    <location>
        <begin position="246"/>
        <end position="257"/>
    </location>
</feature>
<dbReference type="InterPro" id="IPR035979">
    <property type="entry name" value="RBD_domain_sf"/>
</dbReference>
<feature type="compositionally biased region" description="Low complexity" evidence="2">
    <location>
        <begin position="45"/>
        <end position="80"/>
    </location>
</feature>
<dbReference type="EMBL" id="LHPG02000023">
    <property type="protein sequence ID" value="PRW20538.1"/>
    <property type="molecule type" value="Genomic_DNA"/>
</dbReference>
<feature type="compositionally biased region" description="Basic residues" evidence="2">
    <location>
        <begin position="496"/>
        <end position="506"/>
    </location>
</feature>
<feature type="compositionally biased region" description="Basic residues" evidence="2">
    <location>
        <begin position="175"/>
        <end position="185"/>
    </location>
</feature>
<evidence type="ECO:0000313" key="3">
    <source>
        <dbReference type="EMBL" id="PRW20538.1"/>
    </source>
</evidence>